<sequence length="137" mass="15392">MGLENSGQPISLDSDSKQIKELIEIYKGASRGIKVNVLKEKMKILRFADDEFKITFMLFVIGAVLCSQGGIYVSSSYLHVLKNVTVIHTMNWAGWCFKLLINGIKQFKSLGQGGVTGCVLFLQTDDIIKKFTKWLQQ</sequence>
<gene>
    <name evidence="2" type="ORF">Ddye_000159</name>
</gene>
<dbReference type="PANTHER" id="PTHR34835">
    <property type="entry name" value="OS07G0283600 PROTEIN-RELATED"/>
    <property type="match status" value="1"/>
</dbReference>
<feature type="transmembrane region" description="Helical" evidence="1">
    <location>
        <begin position="52"/>
        <end position="74"/>
    </location>
</feature>
<keyword evidence="1" id="KW-1133">Transmembrane helix</keyword>
<protein>
    <submittedName>
        <fullName evidence="2">Uncharacterized protein</fullName>
    </submittedName>
</protein>
<comment type="caution">
    <text evidence="2">The sequence shown here is derived from an EMBL/GenBank/DDBJ whole genome shotgun (WGS) entry which is preliminary data.</text>
</comment>
<dbReference type="EMBL" id="JANJYI010000001">
    <property type="protein sequence ID" value="KAK2661585.1"/>
    <property type="molecule type" value="Genomic_DNA"/>
</dbReference>
<keyword evidence="1" id="KW-0812">Transmembrane</keyword>
<dbReference type="Proteomes" id="UP001280121">
    <property type="component" value="Unassembled WGS sequence"/>
</dbReference>
<accession>A0AAE0CS39</accession>
<reference evidence="2" key="1">
    <citation type="journal article" date="2023" name="Plant J.">
        <title>Genome sequences and population genomics provide insights into the demographic history, inbreeding, and mutation load of two 'living fossil' tree species of Dipteronia.</title>
        <authorList>
            <person name="Feng Y."/>
            <person name="Comes H.P."/>
            <person name="Chen J."/>
            <person name="Zhu S."/>
            <person name="Lu R."/>
            <person name="Zhang X."/>
            <person name="Li P."/>
            <person name="Qiu J."/>
            <person name="Olsen K.M."/>
            <person name="Qiu Y."/>
        </authorList>
    </citation>
    <scope>NUCLEOTIDE SEQUENCE</scope>
    <source>
        <strain evidence="2">KIB01</strain>
    </source>
</reference>
<name>A0AAE0CS39_9ROSI</name>
<dbReference type="PANTHER" id="PTHR34835:SF34">
    <property type="entry name" value="OS08G0555500 PROTEIN"/>
    <property type="match status" value="1"/>
</dbReference>
<evidence type="ECO:0000313" key="2">
    <source>
        <dbReference type="EMBL" id="KAK2661585.1"/>
    </source>
</evidence>
<evidence type="ECO:0000256" key="1">
    <source>
        <dbReference type="SAM" id="Phobius"/>
    </source>
</evidence>
<keyword evidence="3" id="KW-1185">Reference proteome</keyword>
<organism evidence="2 3">
    <name type="scientific">Dipteronia dyeriana</name>
    <dbReference type="NCBI Taxonomy" id="168575"/>
    <lineage>
        <taxon>Eukaryota</taxon>
        <taxon>Viridiplantae</taxon>
        <taxon>Streptophyta</taxon>
        <taxon>Embryophyta</taxon>
        <taxon>Tracheophyta</taxon>
        <taxon>Spermatophyta</taxon>
        <taxon>Magnoliopsida</taxon>
        <taxon>eudicotyledons</taxon>
        <taxon>Gunneridae</taxon>
        <taxon>Pentapetalae</taxon>
        <taxon>rosids</taxon>
        <taxon>malvids</taxon>
        <taxon>Sapindales</taxon>
        <taxon>Sapindaceae</taxon>
        <taxon>Hippocastanoideae</taxon>
        <taxon>Acereae</taxon>
        <taxon>Dipteronia</taxon>
    </lineage>
</organism>
<keyword evidence="1" id="KW-0472">Membrane</keyword>
<proteinExistence type="predicted"/>
<dbReference type="AlphaFoldDB" id="A0AAE0CS39"/>
<evidence type="ECO:0000313" key="3">
    <source>
        <dbReference type="Proteomes" id="UP001280121"/>
    </source>
</evidence>